<accession>A0AA88NNA8</accession>
<dbReference type="Proteomes" id="UP001187415">
    <property type="component" value="Unassembled WGS sequence"/>
</dbReference>
<sequence>MGEMGGRTEGGGGRSCISSVLAREHDPALCQSVSKGTPGPAPCTICISVSERSSGPKQTHSTLGTVRPQTPGLNTLRRYSGAGFPTLAKRWQLNRSQLKALAACGKQPGRLEVDFALSLA</sequence>
<proteinExistence type="predicted"/>
<evidence type="ECO:0000313" key="2">
    <source>
        <dbReference type="EMBL" id="KAK2862405.1"/>
    </source>
</evidence>
<reference evidence="2" key="1">
    <citation type="submission" date="2023-07" db="EMBL/GenBank/DDBJ databases">
        <title>Chromosome-level Genome Assembly of Striped Snakehead (Channa striata).</title>
        <authorList>
            <person name="Liu H."/>
        </authorList>
    </citation>
    <scope>NUCLEOTIDE SEQUENCE</scope>
    <source>
        <strain evidence="2">Gz</strain>
        <tissue evidence="2">Muscle</tissue>
    </source>
</reference>
<keyword evidence="3" id="KW-1185">Reference proteome</keyword>
<name>A0AA88NNA8_CHASR</name>
<dbReference type="EMBL" id="JAUPFM010000001">
    <property type="protein sequence ID" value="KAK2862405.1"/>
    <property type="molecule type" value="Genomic_DNA"/>
</dbReference>
<feature type="compositionally biased region" description="Polar residues" evidence="1">
    <location>
        <begin position="53"/>
        <end position="73"/>
    </location>
</feature>
<feature type="region of interest" description="Disordered" evidence="1">
    <location>
        <begin position="53"/>
        <end position="75"/>
    </location>
</feature>
<evidence type="ECO:0000313" key="3">
    <source>
        <dbReference type="Proteomes" id="UP001187415"/>
    </source>
</evidence>
<gene>
    <name evidence="2" type="ORF">Q5P01_001938</name>
</gene>
<evidence type="ECO:0000256" key="1">
    <source>
        <dbReference type="SAM" id="MobiDB-lite"/>
    </source>
</evidence>
<protein>
    <submittedName>
        <fullName evidence="2">Uncharacterized protein</fullName>
    </submittedName>
</protein>
<organism evidence="2 3">
    <name type="scientific">Channa striata</name>
    <name type="common">Snakehead murrel</name>
    <name type="synonym">Ophicephalus striatus</name>
    <dbReference type="NCBI Taxonomy" id="64152"/>
    <lineage>
        <taxon>Eukaryota</taxon>
        <taxon>Metazoa</taxon>
        <taxon>Chordata</taxon>
        <taxon>Craniata</taxon>
        <taxon>Vertebrata</taxon>
        <taxon>Euteleostomi</taxon>
        <taxon>Actinopterygii</taxon>
        <taxon>Neopterygii</taxon>
        <taxon>Teleostei</taxon>
        <taxon>Neoteleostei</taxon>
        <taxon>Acanthomorphata</taxon>
        <taxon>Anabantaria</taxon>
        <taxon>Anabantiformes</taxon>
        <taxon>Channoidei</taxon>
        <taxon>Channidae</taxon>
        <taxon>Channa</taxon>
    </lineage>
</organism>
<comment type="caution">
    <text evidence="2">The sequence shown here is derived from an EMBL/GenBank/DDBJ whole genome shotgun (WGS) entry which is preliminary data.</text>
</comment>
<dbReference type="AlphaFoldDB" id="A0AA88NNA8"/>